<dbReference type="NCBIfam" id="TIGR00029">
    <property type="entry name" value="S20"/>
    <property type="match status" value="1"/>
</dbReference>
<keyword evidence="5 7" id="KW-0687">Ribonucleoprotein</keyword>
<keyword evidence="3 7" id="KW-0694">RNA-binding</keyword>
<evidence type="ECO:0000256" key="3">
    <source>
        <dbReference type="ARBA" id="ARBA00022884"/>
    </source>
</evidence>
<dbReference type="Proteomes" id="UP000886891">
    <property type="component" value="Unassembled WGS sequence"/>
</dbReference>
<name>A0A9D1SYM7_9FIRM</name>
<dbReference type="InterPro" id="IPR036510">
    <property type="entry name" value="Ribosomal_bS20_sf"/>
</dbReference>
<dbReference type="GO" id="GO:0070181">
    <property type="term" value="F:small ribosomal subunit rRNA binding"/>
    <property type="evidence" value="ECO:0007669"/>
    <property type="project" value="TreeGrafter"/>
</dbReference>
<sequence>MANIKSQKKRVLITREENASNNSKRTRVKNAVKKYEAAIAENNVELAKTLLPETVSIIDKAAADGIYKDNTASRKVARLSKLLSDLQKA</sequence>
<evidence type="ECO:0000256" key="8">
    <source>
        <dbReference type="SAM" id="MobiDB-lite"/>
    </source>
</evidence>
<feature type="region of interest" description="Disordered" evidence="8">
    <location>
        <begin position="1"/>
        <end position="27"/>
    </location>
</feature>
<evidence type="ECO:0000313" key="10">
    <source>
        <dbReference type="Proteomes" id="UP000886891"/>
    </source>
</evidence>
<feature type="compositionally biased region" description="Basic residues" evidence="8">
    <location>
        <begin position="1"/>
        <end position="12"/>
    </location>
</feature>
<keyword evidence="2 7" id="KW-0699">rRNA-binding</keyword>
<proteinExistence type="inferred from homology"/>
<organism evidence="9 10">
    <name type="scientific">Candidatus Stercoripulliclostridium merdipullorum</name>
    <dbReference type="NCBI Taxonomy" id="2840952"/>
    <lineage>
        <taxon>Bacteria</taxon>
        <taxon>Bacillati</taxon>
        <taxon>Bacillota</taxon>
        <taxon>Clostridia</taxon>
        <taxon>Eubacteriales</taxon>
        <taxon>Candidatus Stercoripulliclostridium</taxon>
    </lineage>
</organism>
<dbReference type="PANTHER" id="PTHR33398:SF1">
    <property type="entry name" value="SMALL RIBOSOMAL SUBUNIT PROTEIN BS20C"/>
    <property type="match status" value="1"/>
</dbReference>
<reference evidence="9" key="2">
    <citation type="journal article" date="2021" name="PeerJ">
        <title>Extensive microbial diversity within the chicken gut microbiome revealed by metagenomics and culture.</title>
        <authorList>
            <person name="Gilroy R."/>
            <person name="Ravi A."/>
            <person name="Getino M."/>
            <person name="Pursley I."/>
            <person name="Horton D.L."/>
            <person name="Alikhan N.F."/>
            <person name="Baker D."/>
            <person name="Gharbi K."/>
            <person name="Hall N."/>
            <person name="Watson M."/>
            <person name="Adriaenssens E.M."/>
            <person name="Foster-Nyarko E."/>
            <person name="Jarju S."/>
            <person name="Secka A."/>
            <person name="Antonio M."/>
            <person name="Oren A."/>
            <person name="Chaudhuri R.R."/>
            <person name="La Ragione R."/>
            <person name="Hildebrand F."/>
            <person name="Pallen M.J."/>
        </authorList>
    </citation>
    <scope>NUCLEOTIDE SEQUENCE</scope>
    <source>
        <strain evidence="9">23406</strain>
    </source>
</reference>
<keyword evidence="4 7" id="KW-0689">Ribosomal protein</keyword>
<gene>
    <name evidence="7 9" type="primary">rpsT</name>
    <name evidence="9" type="ORF">IAB14_07125</name>
</gene>
<evidence type="ECO:0000313" key="9">
    <source>
        <dbReference type="EMBL" id="HIV00866.1"/>
    </source>
</evidence>
<evidence type="ECO:0000256" key="1">
    <source>
        <dbReference type="ARBA" id="ARBA00007634"/>
    </source>
</evidence>
<dbReference type="GO" id="GO:0006412">
    <property type="term" value="P:translation"/>
    <property type="evidence" value="ECO:0007669"/>
    <property type="project" value="UniProtKB-UniRule"/>
</dbReference>
<dbReference type="GO" id="GO:0015935">
    <property type="term" value="C:small ribosomal subunit"/>
    <property type="evidence" value="ECO:0007669"/>
    <property type="project" value="TreeGrafter"/>
</dbReference>
<dbReference type="PANTHER" id="PTHR33398">
    <property type="entry name" value="30S RIBOSOMAL PROTEIN S20"/>
    <property type="match status" value="1"/>
</dbReference>
<dbReference type="AlphaFoldDB" id="A0A9D1SYM7"/>
<dbReference type="HAMAP" id="MF_00500">
    <property type="entry name" value="Ribosomal_bS20"/>
    <property type="match status" value="1"/>
</dbReference>
<evidence type="ECO:0000256" key="4">
    <source>
        <dbReference type="ARBA" id="ARBA00022980"/>
    </source>
</evidence>
<dbReference type="GO" id="GO:0003735">
    <property type="term" value="F:structural constituent of ribosome"/>
    <property type="evidence" value="ECO:0007669"/>
    <property type="project" value="InterPro"/>
</dbReference>
<reference evidence="9" key="1">
    <citation type="submission" date="2020-10" db="EMBL/GenBank/DDBJ databases">
        <authorList>
            <person name="Gilroy R."/>
        </authorList>
    </citation>
    <scope>NUCLEOTIDE SEQUENCE</scope>
    <source>
        <strain evidence="9">23406</strain>
    </source>
</reference>
<dbReference type="Pfam" id="PF01649">
    <property type="entry name" value="Ribosomal_S20p"/>
    <property type="match status" value="1"/>
</dbReference>
<evidence type="ECO:0000256" key="6">
    <source>
        <dbReference type="ARBA" id="ARBA00035136"/>
    </source>
</evidence>
<dbReference type="Gene3D" id="1.20.58.110">
    <property type="entry name" value="Ribosomal protein S20"/>
    <property type="match status" value="1"/>
</dbReference>
<accession>A0A9D1SYM7</accession>
<protein>
    <recommendedName>
        <fullName evidence="6 7">Small ribosomal subunit protein bS20</fullName>
    </recommendedName>
</protein>
<comment type="caution">
    <text evidence="9">The sequence shown here is derived from an EMBL/GenBank/DDBJ whole genome shotgun (WGS) entry which is preliminary data.</text>
</comment>
<comment type="similarity">
    <text evidence="1 7">Belongs to the bacterial ribosomal protein bS20 family.</text>
</comment>
<dbReference type="EMBL" id="DVOH01000057">
    <property type="protein sequence ID" value="HIV00866.1"/>
    <property type="molecule type" value="Genomic_DNA"/>
</dbReference>
<evidence type="ECO:0000256" key="5">
    <source>
        <dbReference type="ARBA" id="ARBA00023274"/>
    </source>
</evidence>
<comment type="function">
    <text evidence="7">Binds directly to 16S ribosomal RNA.</text>
</comment>
<evidence type="ECO:0000256" key="2">
    <source>
        <dbReference type="ARBA" id="ARBA00022730"/>
    </source>
</evidence>
<dbReference type="SUPFAM" id="SSF46992">
    <property type="entry name" value="Ribosomal protein S20"/>
    <property type="match status" value="1"/>
</dbReference>
<evidence type="ECO:0000256" key="7">
    <source>
        <dbReference type="HAMAP-Rule" id="MF_00500"/>
    </source>
</evidence>
<dbReference type="GO" id="GO:0005829">
    <property type="term" value="C:cytosol"/>
    <property type="evidence" value="ECO:0007669"/>
    <property type="project" value="TreeGrafter"/>
</dbReference>
<dbReference type="InterPro" id="IPR002583">
    <property type="entry name" value="Ribosomal_bS20"/>
</dbReference>